<protein>
    <submittedName>
        <fullName evidence="3">Helix-turn-helix domain-containing protein</fullName>
    </submittedName>
</protein>
<evidence type="ECO:0000313" key="4">
    <source>
        <dbReference type="Proteomes" id="UP000734343"/>
    </source>
</evidence>
<reference evidence="3 4" key="1">
    <citation type="submission" date="2021-03" db="EMBL/GenBank/DDBJ databases">
        <title>Five novel Rahnella species.</title>
        <authorList>
            <person name="Brady C."/>
            <person name="Asselin J."/>
            <person name="Beer S."/>
            <person name="Bruberg M.B."/>
            <person name="Crampton B."/>
            <person name="Venter S."/>
            <person name="Arnold D."/>
            <person name="Denman S."/>
        </authorList>
    </citation>
    <scope>NUCLEOTIDE SEQUENCE [LARGE SCALE GENOMIC DNA]</scope>
    <source>
        <strain evidence="3 4">H11b</strain>
    </source>
</reference>
<feature type="non-terminal residue" evidence="3">
    <location>
        <position position="132"/>
    </location>
</feature>
<organism evidence="3 4">
    <name type="scientific">Rahnella bonaserana</name>
    <dbReference type="NCBI Taxonomy" id="2816248"/>
    <lineage>
        <taxon>Bacteria</taxon>
        <taxon>Pseudomonadati</taxon>
        <taxon>Pseudomonadota</taxon>
        <taxon>Gammaproteobacteria</taxon>
        <taxon>Enterobacterales</taxon>
        <taxon>Yersiniaceae</taxon>
        <taxon>Rahnella</taxon>
    </lineage>
</organism>
<name>A0ABS6LNT8_9GAMM</name>
<gene>
    <name evidence="3" type="ORF">J1778_00105</name>
</gene>
<dbReference type="Proteomes" id="UP000734343">
    <property type="component" value="Unassembled WGS sequence"/>
</dbReference>
<sequence length="132" mass="15077">SLIRIPYFGKRGAEKYGDALLEMVNRYVEEHGIERPQMPTATLTVNNGIKTSKEPKPLKEAKSVKEPKPDTKEVTYRLFRQGKSIEEIAKERELVSGTIAGHLEHYVRSGEVKIEQLVAREKITKIIRYVQA</sequence>
<keyword evidence="4" id="KW-1185">Reference proteome</keyword>
<dbReference type="EMBL" id="JAFMOW010000025">
    <property type="protein sequence ID" value="MBU9853696.1"/>
    <property type="molecule type" value="Genomic_DNA"/>
</dbReference>
<proteinExistence type="predicted"/>
<evidence type="ECO:0000256" key="1">
    <source>
        <dbReference type="SAM" id="MobiDB-lite"/>
    </source>
</evidence>
<dbReference type="Pfam" id="PF14493">
    <property type="entry name" value="HTH_40"/>
    <property type="match status" value="1"/>
</dbReference>
<feature type="non-terminal residue" evidence="3">
    <location>
        <position position="1"/>
    </location>
</feature>
<evidence type="ECO:0000313" key="3">
    <source>
        <dbReference type="EMBL" id="MBU9853696.1"/>
    </source>
</evidence>
<feature type="domain" description="Helicase Helix-turn-helix" evidence="2">
    <location>
        <begin position="71"/>
        <end position="131"/>
    </location>
</feature>
<feature type="compositionally biased region" description="Basic and acidic residues" evidence="1">
    <location>
        <begin position="51"/>
        <end position="69"/>
    </location>
</feature>
<feature type="region of interest" description="Disordered" evidence="1">
    <location>
        <begin position="47"/>
        <end position="69"/>
    </location>
</feature>
<dbReference type="InterPro" id="IPR029491">
    <property type="entry name" value="Helicase_HTH"/>
</dbReference>
<evidence type="ECO:0000259" key="2">
    <source>
        <dbReference type="Pfam" id="PF14493"/>
    </source>
</evidence>
<comment type="caution">
    <text evidence="3">The sequence shown here is derived from an EMBL/GenBank/DDBJ whole genome shotgun (WGS) entry which is preliminary data.</text>
</comment>
<accession>A0ABS6LNT8</accession>